<feature type="compositionally biased region" description="Low complexity" evidence="1">
    <location>
        <begin position="28"/>
        <end position="38"/>
    </location>
</feature>
<reference evidence="2" key="1">
    <citation type="submission" date="2015-04" db="UniProtKB">
        <authorList>
            <consortium name="EnsemblPlants"/>
        </authorList>
    </citation>
    <scope>IDENTIFICATION</scope>
    <source>
        <strain evidence="2">SL10</strain>
    </source>
</reference>
<accession>A0A0E0IH98</accession>
<proteinExistence type="predicted"/>
<dbReference type="HOGENOM" id="CLU_1055174_0_0_1"/>
<feature type="region of interest" description="Disordered" evidence="1">
    <location>
        <begin position="217"/>
        <end position="246"/>
    </location>
</feature>
<evidence type="ECO:0000313" key="3">
    <source>
        <dbReference type="Proteomes" id="UP000006591"/>
    </source>
</evidence>
<dbReference type="Gramene" id="ONIVA09G03580.1">
    <property type="protein sequence ID" value="ONIVA09G03580.1"/>
    <property type="gene ID" value="ONIVA09G03580"/>
</dbReference>
<reference evidence="2" key="2">
    <citation type="submission" date="2018-04" db="EMBL/GenBank/DDBJ databases">
        <title>OnivRS2 (Oryza nivara Reference Sequence Version 2).</title>
        <authorList>
            <person name="Zhang J."/>
            <person name="Kudrna D."/>
            <person name="Lee S."/>
            <person name="Talag J."/>
            <person name="Rajasekar S."/>
            <person name="Welchert J."/>
            <person name="Hsing Y.-I."/>
            <person name="Wing R.A."/>
        </authorList>
    </citation>
    <scope>NUCLEOTIDE SEQUENCE [LARGE SCALE GENOMIC DNA]</scope>
    <source>
        <strain evidence="2">SL10</strain>
    </source>
</reference>
<feature type="region of interest" description="Disordered" evidence="1">
    <location>
        <begin position="109"/>
        <end position="135"/>
    </location>
</feature>
<protein>
    <submittedName>
        <fullName evidence="2">Uncharacterized protein</fullName>
    </submittedName>
</protein>
<organism evidence="2">
    <name type="scientific">Oryza nivara</name>
    <name type="common">Indian wild rice</name>
    <name type="synonym">Oryza sativa f. spontanea</name>
    <dbReference type="NCBI Taxonomy" id="4536"/>
    <lineage>
        <taxon>Eukaryota</taxon>
        <taxon>Viridiplantae</taxon>
        <taxon>Streptophyta</taxon>
        <taxon>Embryophyta</taxon>
        <taxon>Tracheophyta</taxon>
        <taxon>Spermatophyta</taxon>
        <taxon>Magnoliopsida</taxon>
        <taxon>Liliopsida</taxon>
        <taxon>Poales</taxon>
        <taxon>Poaceae</taxon>
        <taxon>BOP clade</taxon>
        <taxon>Oryzoideae</taxon>
        <taxon>Oryzeae</taxon>
        <taxon>Oryzinae</taxon>
        <taxon>Oryza</taxon>
    </lineage>
</organism>
<sequence length="264" mass="27494">METDATILSHVLHLRRRPPPAQPPSAPSSPATAAESQPKTTSIPPDSFSTQWMPLLIFAVVRDREELRSSEMTKGNLVVAVGLGNDFWSGSGDAGGGLAGVLGMLGLETTPPAPQRSRGRASAAQENGAAGGSDREGWRRRLRRVWVAATEITGSRGMPLATQQCWGRAPTAQEGGLAGVLGVSPGDWRGGRRFRPGSAGVEQARRAAACARAHLGDAGAEVGEEAARRGGTSEARSRPSAILGDLHRGKNVGSLGKIVNSDIT</sequence>
<keyword evidence="3" id="KW-1185">Reference proteome</keyword>
<feature type="region of interest" description="Disordered" evidence="1">
    <location>
        <begin position="13"/>
        <end position="47"/>
    </location>
</feature>
<evidence type="ECO:0000313" key="2">
    <source>
        <dbReference type="EnsemblPlants" id="ONIVA09G03580.1"/>
    </source>
</evidence>
<dbReference type="AlphaFoldDB" id="A0A0E0IH98"/>
<name>A0A0E0IH98_ORYNI</name>
<dbReference type="Proteomes" id="UP000006591">
    <property type="component" value="Chromosome 9"/>
</dbReference>
<dbReference type="EnsemblPlants" id="ONIVA09G03580.1">
    <property type="protein sequence ID" value="ONIVA09G03580.1"/>
    <property type="gene ID" value="ONIVA09G03580"/>
</dbReference>
<evidence type="ECO:0000256" key="1">
    <source>
        <dbReference type="SAM" id="MobiDB-lite"/>
    </source>
</evidence>